<feature type="binding site" evidence="14">
    <location>
        <position position="181"/>
    </location>
    <ligand>
        <name>[2Fe-2S] cluster</name>
        <dbReference type="ChEBI" id="CHEBI:190135"/>
        <label>2</label>
    </ligand>
</feature>
<feature type="domain" description="FAD-binding PCMH-type" evidence="17">
    <location>
        <begin position="332"/>
        <end position="534"/>
    </location>
</feature>
<dbReference type="Pfam" id="PF20256">
    <property type="entry name" value="MoCoBD_2"/>
    <property type="match status" value="1"/>
</dbReference>
<dbReference type="InterPro" id="IPR016208">
    <property type="entry name" value="Ald_Oxase/xanthine_DH-like"/>
</dbReference>
<dbReference type="Gene3D" id="3.30.43.10">
    <property type="entry name" value="Uridine Diphospho-n-acetylenolpyruvylglucosamine Reductase, domain 2"/>
    <property type="match status" value="1"/>
</dbReference>
<feature type="region of interest" description="Disordered" evidence="15">
    <location>
        <begin position="248"/>
        <end position="271"/>
    </location>
</feature>
<dbReference type="GO" id="GO:0071949">
    <property type="term" value="F:FAD binding"/>
    <property type="evidence" value="ECO:0007669"/>
    <property type="project" value="InterPro"/>
</dbReference>
<dbReference type="Gene3D" id="1.10.150.120">
    <property type="entry name" value="[2Fe-2S]-binding domain"/>
    <property type="match status" value="1"/>
</dbReference>
<evidence type="ECO:0000313" key="18">
    <source>
        <dbReference type="EMBL" id="PWN36811.1"/>
    </source>
</evidence>
<dbReference type="Gene3D" id="3.30.390.50">
    <property type="entry name" value="CO dehydrogenase flavoprotein, C-terminal domain"/>
    <property type="match status" value="1"/>
</dbReference>
<dbReference type="PIRSF" id="PIRSF000127">
    <property type="entry name" value="Xanthine_DH"/>
    <property type="match status" value="1"/>
</dbReference>
<feature type="binding site" evidence="13">
    <location>
        <position position="468"/>
    </location>
    <ligand>
        <name>FAD</name>
        <dbReference type="ChEBI" id="CHEBI:57692"/>
    </ligand>
</feature>
<dbReference type="Gene3D" id="3.10.20.30">
    <property type="match status" value="1"/>
</dbReference>
<dbReference type="Gene3D" id="3.30.365.10">
    <property type="entry name" value="Aldehyde oxidase/xanthine dehydrogenase, molybdopterin binding domain"/>
    <property type="match status" value="4"/>
</dbReference>
<dbReference type="InterPro" id="IPR002346">
    <property type="entry name" value="Mopterin_DH_FAD-bd"/>
</dbReference>
<feature type="binding site" evidence="14">
    <location>
        <position position="183"/>
    </location>
    <ligand>
        <name>[2Fe-2S] cluster</name>
        <dbReference type="ChEBI" id="CHEBI:190135"/>
        <label>2</label>
    </ligand>
</feature>
<comment type="cofactor">
    <cofactor evidence="11">
        <name>[2Fe-2S] cluster</name>
        <dbReference type="ChEBI" id="CHEBI:190135"/>
    </cofactor>
</comment>
<dbReference type="InParanoid" id="A0A316VL64"/>
<feature type="binding site" evidence="14">
    <location>
        <position position="144"/>
    </location>
    <ligand>
        <name>[2Fe-2S] cluster</name>
        <dbReference type="ChEBI" id="CHEBI:190135"/>
        <label>2</label>
    </ligand>
</feature>
<dbReference type="RefSeq" id="XP_025357113.1">
    <property type="nucleotide sequence ID" value="XM_025496222.1"/>
</dbReference>
<evidence type="ECO:0000256" key="1">
    <source>
        <dbReference type="ARBA" id="ARBA00001974"/>
    </source>
</evidence>
<dbReference type="SMART" id="SM01008">
    <property type="entry name" value="Ald_Xan_dh_C"/>
    <property type="match status" value="1"/>
</dbReference>
<keyword evidence="8" id="KW-0560">Oxidoreductase</keyword>
<dbReference type="InterPro" id="IPR008274">
    <property type="entry name" value="AldOxase/xan_DH_MoCoBD1"/>
</dbReference>
<evidence type="ECO:0000256" key="8">
    <source>
        <dbReference type="ARBA" id="ARBA00023002"/>
    </source>
</evidence>
<evidence type="ECO:0000256" key="4">
    <source>
        <dbReference type="ARBA" id="ARBA00022630"/>
    </source>
</evidence>
<dbReference type="InterPro" id="IPR012675">
    <property type="entry name" value="Beta-grasp_dom_sf"/>
</dbReference>
<dbReference type="InterPro" id="IPR036683">
    <property type="entry name" value="CO_DH_flav_C_dom_sf"/>
</dbReference>
<proteinExistence type="inferred from homology"/>
<dbReference type="FunFam" id="3.30.465.10:FF:000004">
    <property type="entry name" value="Xanthine dehydrogenase/oxidase"/>
    <property type="match status" value="1"/>
</dbReference>
<dbReference type="EMBL" id="KZ819602">
    <property type="protein sequence ID" value="PWN36811.1"/>
    <property type="molecule type" value="Genomic_DNA"/>
</dbReference>
<protein>
    <recommendedName>
        <fullName evidence="20">Xanthine dehydrogenase</fullName>
    </recommendedName>
</protein>
<dbReference type="GO" id="GO:0005506">
    <property type="term" value="F:iron ion binding"/>
    <property type="evidence" value="ECO:0007669"/>
    <property type="project" value="InterPro"/>
</dbReference>
<feature type="binding site" evidence="14">
    <location>
        <position position="1226"/>
    </location>
    <ligand>
        <name>Mo-molybdopterin</name>
        <dbReference type="ChEBI" id="CHEBI:71302"/>
    </ligand>
    <ligandPart>
        <name>Mo</name>
        <dbReference type="ChEBI" id="CHEBI:28685"/>
    </ligandPart>
</feature>
<keyword evidence="6 14" id="KW-0479">Metal-binding</keyword>
<dbReference type="Pfam" id="PF02738">
    <property type="entry name" value="MoCoBD_1"/>
    <property type="match status" value="1"/>
</dbReference>
<comment type="cofactor">
    <cofactor evidence="14">
        <name>Mo-molybdopterin</name>
        <dbReference type="ChEBI" id="CHEBI:71302"/>
    </cofactor>
    <text evidence="14">Binds 1 Mo-molybdopterin (Mo-MPT) cofactor per subunit.</text>
</comment>
<evidence type="ECO:0008006" key="20">
    <source>
        <dbReference type="Google" id="ProtNLM"/>
    </source>
</evidence>
<name>A0A316VL64_9BASI</name>
<feature type="binding site" evidence="13">
    <location>
        <position position="445"/>
    </location>
    <ligand>
        <name>FAD</name>
        <dbReference type="ChEBI" id="CHEBI:57692"/>
    </ligand>
</feature>
<feature type="binding site" evidence="14">
    <location>
        <position position="913"/>
    </location>
    <ligand>
        <name>Mo-molybdopterin</name>
        <dbReference type="ChEBI" id="CHEBI:71302"/>
    </ligand>
    <ligandPart>
        <name>Mo</name>
        <dbReference type="ChEBI" id="CHEBI:28685"/>
    </ligandPart>
</feature>
<dbReference type="SMART" id="SM01092">
    <property type="entry name" value="CO_deh_flav_C"/>
    <property type="match status" value="1"/>
</dbReference>
<dbReference type="InterPro" id="IPR016167">
    <property type="entry name" value="FAD-bd_PCMH_sub1"/>
</dbReference>
<feature type="binding site" evidence="14">
    <location>
        <position position="67"/>
    </location>
    <ligand>
        <name>[2Fe-2S] cluster</name>
        <dbReference type="ChEBI" id="CHEBI:190135"/>
        <label>1</label>
    </ligand>
</feature>
<dbReference type="SUPFAM" id="SSF56176">
    <property type="entry name" value="FAD-binding/transporter-associated domain-like"/>
    <property type="match status" value="1"/>
</dbReference>
<keyword evidence="5 14" id="KW-0001">2Fe-2S</keyword>
<dbReference type="PROSITE" id="PS00197">
    <property type="entry name" value="2FE2S_FER_1"/>
    <property type="match status" value="1"/>
</dbReference>
<feature type="active site" description="Proton acceptor" evidence="12">
    <location>
        <position position="1411"/>
    </location>
</feature>
<comment type="cofactor">
    <cofactor evidence="14">
        <name>[2Fe-2S] cluster</name>
        <dbReference type="ChEBI" id="CHEBI:190135"/>
    </cofactor>
    <text evidence="14">Binds 2 [2Fe-2S] clusters.</text>
</comment>
<feature type="binding site" evidence="14">
    <location>
        <position position="70"/>
    </location>
    <ligand>
        <name>[2Fe-2S] cluster</name>
        <dbReference type="ChEBI" id="CHEBI:190135"/>
        <label>1</label>
    </ligand>
</feature>
<keyword evidence="3 14" id="KW-0500">Molybdenum</keyword>
<feature type="domain" description="2Fe-2S ferredoxin-type" evidence="16">
    <location>
        <begin position="28"/>
        <end position="123"/>
    </location>
</feature>
<dbReference type="SUPFAM" id="SSF54292">
    <property type="entry name" value="2Fe-2S ferredoxin-like"/>
    <property type="match status" value="1"/>
</dbReference>
<dbReference type="OrthoDB" id="8300278at2759"/>
<dbReference type="GO" id="GO:0051537">
    <property type="term" value="F:2 iron, 2 sulfur cluster binding"/>
    <property type="evidence" value="ECO:0007669"/>
    <property type="project" value="UniProtKB-KW"/>
</dbReference>
<feature type="binding site" evidence="14">
    <location>
        <position position="105"/>
    </location>
    <ligand>
        <name>[2Fe-2S] cluster</name>
        <dbReference type="ChEBI" id="CHEBI:190135"/>
        <label>1</label>
    </ligand>
</feature>
<comment type="cofactor">
    <cofactor evidence="1 13">
        <name>FAD</name>
        <dbReference type="ChEBI" id="CHEBI:57692"/>
    </cofactor>
</comment>
<evidence type="ECO:0000256" key="14">
    <source>
        <dbReference type="PIRSR" id="PIRSR000127-3"/>
    </source>
</evidence>
<feature type="binding site" evidence="13">
    <location>
        <position position="1026"/>
    </location>
    <ligand>
        <name>substrate</name>
    </ligand>
</feature>
<feature type="binding site" evidence="13">
    <location>
        <position position="948"/>
    </location>
    <ligand>
        <name>substrate</name>
    </ligand>
</feature>
<dbReference type="InterPro" id="IPR001041">
    <property type="entry name" value="2Fe-2S_ferredoxin-type"/>
</dbReference>
<evidence type="ECO:0000256" key="5">
    <source>
        <dbReference type="ARBA" id="ARBA00022714"/>
    </source>
</evidence>
<evidence type="ECO:0000259" key="17">
    <source>
        <dbReference type="PROSITE" id="PS51387"/>
    </source>
</evidence>
<dbReference type="InterPro" id="IPR036884">
    <property type="entry name" value="2Fe-2S-bd_dom_sf"/>
</dbReference>
<dbReference type="SUPFAM" id="SSF54665">
    <property type="entry name" value="CO dehydrogenase molybdoprotein N-domain-like"/>
    <property type="match status" value="1"/>
</dbReference>
<accession>A0A316VL64</accession>
<evidence type="ECO:0000256" key="9">
    <source>
        <dbReference type="ARBA" id="ARBA00023004"/>
    </source>
</evidence>
<keyword evidence="4" id="KW-0285">Flavoprotein</keyword>
<dbReference type="InterPro" id="IPR036010">
    <property type="entry name" value="2Fe-2S_ferredoxin-like_sf"/>
</dbReference>
<evidence type="ECO:0000256" key="6">
    <source>
        <dbReference type="ARBA" id="ARBA00022723"/>
    </source>
</evidence>
<evidence type="ECO:0000313" key="19">
    <source>
        <dbReference type="Proteomes" id="UP000245771"/>
    </source>
</evidence>
<evidence type="ECO:0000256" key="3">
    <source>
        <dbReference type="ARBA" id="ARBA00022505"/>
    </source>
</evidence>
<dbReference type="PROSITE" id="PS51387">
    <property type="entry name" value="FAD_PCMH"/>
    <property type="match status" value="1"/>
</dbReference>
<dbReference type="SUPFAM" id="SSF55447">
    <property type="entry name" value="CO dehydrogenase flavoprotein C-terminal domain-like"/>
    <property type="match status" value="1"/>
</dbReference>
<dbReference type="Pfam" id="PF01799">
    <property type="entry name" value="Fer2_2"/>
    <property type="match status" value="1"/>
</dbReference>
<dbReference type="InterPro" id="IPR036318">
    <property type="entry name" value="FAD-bd_PCMH-like_sf"/>
</dbReference>
<dbReference type="GO" id="GO:0016491">
    <property type="term" value="F:oxidoreductase activity"/>
    <property type="evidence" value="ECO:0007669"/>
    <property type="project" value="UniProtKB-KW"/>
</dbReference>
<dbReference type="Gene3D" id="3.30.465.10">
    <property type="match status" value="1"/>
</dbReference>
<dbReference type="Pfam" id="PF00111">
    <property type="entry name" value="Fer2"/>
    <property type="match status" value="1"/>
</dbReference>
<evidence type="ECO:0000256" key="2">
    <source>
        <dbReference type="ARBA" id="ARBA00006849"/>
    </source>
</evidence>
<gene>
    <name evidence="18" type="ORF">FA14DRAFT_117258</name>
</gene>
<dbReference type="PROSITE" id="PS51085">
    <property type="entry name" value="2FE2S_FER_2"/>
    <property type="match status" value="1"/>
</dbReference>
<dbReference type="GeneID" id="37018003"/>
<dbReference type="InterPro" id="IPR005107">
    <property type="entry name" value="CO_DH_flav_C"/>
</dbReference>
<evidence type="ECO:0000256" key="15">
    <source>
        <dbReference type="SAM" id="MobiDB-lite"/>
    </source>
</evidence>
<feature type="compositionally biased region" description="Low complexity" evidence="15">
    <location>
        <begin position="250"/>
        <end position="267"/>
    </location>
</feature>
<feature type="binding site" evidence="14">
    <location>
        <position position="147"/>
    </location>
    <ligand>
        <name>[2Fe-2S] cluster</name>
        <dbReference type="ChEBI" id="CHEBI:190135"/>
        <label>2</label>
    </ligand>
</feature>
<dbReference type="STRING" id="1280837.A0A316VL64"/>
<dbReference type="InterPro" id="IPR016169">
    <property type="entry name" value="FAD-bd_PCMH_sub2"/>
</dbReference>
<dbReference type="FunFam" id="3.30.365.10:FF:000004">
    <property type="entry name" value="Xanthine dehydrogenase oxidase"/>
    <property type="match status" value="1"/>
</dbReference>
<evidence type="ECO:0000256" key="10">
    <source>
        <dbReference type="ARBA" id="ARBA00023014"/>
    </source>
</evidence>
<dbReference type="InterPro" id="IPR016166">
    <property type="entry name" value="FAD-bd_PCMH"/>
</dbReference>
<keyword evidence="9 14" id="KW-0408">Iron</keyword>
<evidence type="ECO:0000256" key="13">
    <source>
        <dbReference type="PIRSR" id="PIRSR000127-2"/>
    </source>
</evidence>
<dbReference type="PANTHER" id="PTHR45444:SF3">
    <property type="entry name" value="XANTHINE DEHYDROGENASE"/>
    <property type="match status" value="1"/>
</dbReference>
<dbReference type="FunFam" id="3.30.365.10:FF:000003">
    <property type="entry name" value="Aldehyde oxidase 1"/>
    <property type="match status" value="1"/>
</dbReference>
<dbReference type="Proteomes" id="UP000245771">
    <property type="component" value="Unassembled WGS sequence"/>
</dbReference>
<dbReference type="SUPFAM" id="SSF56003">
    <property type="entry name" value="Molybdenum cofactor-binding domain"/>
    <property type="match status" value="1"/>
</dbReference>
<dbReference type="Pfam" id="PF03450">
    <property type="entry name" value="CO_deh_flav_C"/>
    <property type="match status" value="1"/>
</dbReference>
<dbReference type="SUPFAM" id="SSF47741">
    <property type="entry name" value="CO dehydrogenase ISP C-domain like"/>
    <property type="match status" value="1"/>
</dbReference>
<organism evidence="18 19">
    <name type="scientific">Meira miltonrushii</name>
    <dbReference type="NCBI Taxonomy" id="1280837"/>
    <lineage>
        <taxon>Eukaryota</taxon>
        <taxon>Fungi</taxon>
        <taxon>Dikarya</taxon>
        <taxon>Basidiomycota</taxon>
        <taxon>Ustilaginomycotina</taxon>
        <taxon>Exobasidiomycetes</taxon>
        <taxon>Exobasidiales</taxon>
        <taxon>Brachybasidiaceae</taxon>
        <taxon>Meira</taxon>
    </lineage>
</organism>
<dbReference type="InterPro" id="IPR037165">
    <property type="entry name" value="AldOxase/xan_DH_Mopterin-bd_sf"/>
</dbReference>
<feature type="binding site" evidence="14">
    <location>
        <position position="944"/>
    </location>
    <ligand>
        <name>Mo-molybdopterin</name>
        <dbReference type="ChEBI" id="CHEBI:71302"/>
    </ligand>
    <ligandPart>
        <name>Mo</name>
        <dbReference type="ChEBI" id="CHEBI:28685"/>
    </ligandPart>
</feature>
<evidence type="ECO:0000256" key="11">
    <source>
        <dbReference type="ARBA" id="ARBA00034078"/>
    </source>
</evidence>
<comment type="similarity">
    <text evidence="2">Belongs to the xanthine dehydrogenase family.</text>
</comment>
<keyword evidence="19" id="KW-1185">Reference proteome</keyword>
<evidence type="ECO:0000256" key="7">
    <source>
        <dbReference type="ARBA" id="ARBA00022827"/>
    </source>
</evidence>
<feature type="binding site" evidence="13">
    <location>
        <position position="547"/>
    </location>
    <ligand>
        <name>FAD</name>
        <dbReference type="ChEBI" id="CHEBI:57692"/>
    </ligand>
</feature>
<dbReference type="PANTHER" id="PTHR45444">
    <property type="entry name" value="XANTHINE DEHYDROGENASE"/>
    <property type="match status" value="1"/>
</dbReference>
<dbReference type="InterPro" id="IPR046867">
    <property type="entry name" value="AldOxase/xan_DH_MoCoBD2"/>
</dbReference>
<dbReference type="InterPro" id="IPR036856">
    <property type="entry name" value="Ald_Oxase/Xan_DH_a/b_sf"/>
</dbReference>
<dbReference type="InterPro" id="IPR002888">
    <property type="entry name" value="2Fe-2S-bd"/>
</dbReference>
<dbReference type="Pfam" id="PF00941">
    <property type="entry name" value="FAD_binding_5"/>
    <property type="match status" value="1"/>
</dbReference>
<feature type="binding site" evidence="13">
    <location>
        <position position="1156"/>
    </location>
    <ligand>
        <name>substrate</name>
    </ligand>
</feature>
<dbReference type="InterPro" id="IPR006058">
    <property type="entry name" value="2Fe2S_fd_BS"/>
</dbReference>
<dbReference type="InterPro" id="IPR000674">
    <property type="entry name" value="Ald_Oxase/Xan_DH_a/b"/>
</dbReference>
<dbReference type="Pfam" id="PF01315">
    <property type="entry name" value="Ald_Xan_dh_C"/>
    <property type="match status" value="1"/>
</dbReference>
<sequence>MTNEVTLHNHPLPSHVQIQPLVFALNRKRVTISPFDRSIPFDATLLEYLREHAKLPGTKLGCGEGGCGACTVVILRHKSVSIRKQEEEEGTGNGLPYEIKAVNACLMPLIAVHGAQVITVEGIGSAANPHAVQQRLAFLFGSQCGFCTPGIVMSFYATLRNAGKNGLSEREIERSMDGNLCRCTGYRPILDALKTFAKPLASTPDSSSTEGTSCDWETEAIQARRRADNDAMDTFTCPKGEDCCRVKNRSASPSAESSSSSVSSGHDSAQEDDLLPYEASSEPIFPPWLCKVQESDQWGRSKYEAQDLAFIDISCIRNGEEFEEEEEEEQLPKKHGTIWLRPSTVTSLLSMIRFYSDKGQVVKMRSGDSECRIEVKFLKRQYDVNIFVCNLPALSFVKRTANELSIGANMPLQDVMGQLRTLMRKEKDEYAKQVYRAILSNAAHFASTQIRNVACIGGNVATASPISDLNPVWMAVGATVNFLDAYSANEQSDDNSLISSTSQVAMSEFFKGYRKTALSSSGVITHLTIPLQSPASPSRRRFVRAYKQAKRKDDDIAIVTCCLYIDVEQETHERDEWKVVEARLAYGGMAPTTVFAKATQDALKGQAIIVDDQVNHVLLSKLLDCMSREDFDLKFGVPGGMAVYRKSLALGFLVKFIAEMSDELQSNNEEVKDALDSLPSFAQIASSHLQRPITRGSQHYDNPVSTTKNGSGASVPHLSALKQCTGEAEYVDDHAPLSGELAGALVLTTQANAKILNINPNPALAPHGPATHFVGLEDSKKLGGKNKWGPPAFDDHFFCDGFSEAVGLVVGVVLAPTRREALDAARMVKVEYESLGEPILDIDGAIAKQSYFSCRPKIQQGESEAFDDWSDCDHVIEGETRLGGQEHFYLETNAVLCIPGKEDQQMEVWSSTQNPNETQAVVADIINVPTNRIHARTKRLGGGFGGKESRSCVLAAPMALASYVSGKPVRCMLDRDEDIAISGQRHPFKSVWKLGFMNDGRVRKLDAKVYNNGGRSQDLSRAVVERAMTHIDGIYRFDAMRVHGFVCKTNTVSNTAFRGFGGPQGVMIIEDAMEKAARSIGMPAEQMRMVSMSKEGDPVHYGQKLLDFNIPQMWETITKTSDFKARRAAVDQFNSVNRWKKRGITINGTRFGISFTALHLNQARVLIHIYAHDGSIMLSHAGTEMGQGLNTKIAQICSTELGVPLEKIHIAQTSTREVANGSPTAASASSDLNGAACKDACDQLNERLTPFKKDGKTFEQAVHNAYFARVNLSAVGHYRTDVKGMDWEEGKGEPFAYWTQGVSVAEAEIDVLTGDSRIVRTDIIMDIARSINPGIDVGQIEGAVMQGIGLVTTEESLWRKNGSIATTGPGNYKIPAFLDTPGDMRVSFMKRDEGRKAHFLKTVQGSKGVGEPPLSLGAFHFFAIKDAIASARKDAAYGTGAFQLHSPATPERIRLACADEIVTKAQIGAEPSSSDEKGFFVSIM</sequence>
<feature type="binding site" evidence="14">
    <location>
        <position position="1058"/>
    </location>
    <ligand>
        <name>Mo-molybdopterin</name>
        <dbReference type="ChEBI" id="CHEBI:71302"/>
    </ligand>
    <ligandPart>
        <name>Mo</name>
        <dbReference type="ChEBI" id="CHEBI:28685"/>
    </ligandPart>
</feature>
<evidence type="ECO:0000259" key="16">
    <source>
        <dbReference type="PROSITE" id="PS51085"/>
    </source>
</evidence>
<keyword evidence="7 13" id="KW-0274">FAD</keyword>
<feature type="binding site" evidence="13">
    <location>
        <position position="1060"/>
    </location>
    <ligand>
        <name>substrate</name>
    </ligand>
</feature>
<dbReference type="Gene3D" id="3.90.1170.50">
    <property type="entry name" value="Aldehyde oxidase/xanthine dehydrogenase, a/b hammerhead"/>
    <property type="match status" value="1"/>
</dbReference>
<feature type="binding site" evidence="14">
    <location>
        <position position="62"/>
    </location>
    <ligand>
        <name>[2Fe-2S] cluster</name>
        <dbReference type="ChEBI" id="CHEBI:190135"/>
        <label>1</label>
    </ligand>
</feature>
<keyword evidence="10 14" id="KW-0411">Iron-sulfur</keyword>
<dbReference type="FunFam" id="3.30.365.10:FF:000001">
    <property type="entry name" value="Xanthine dehydrogenase oxidase"/>
    <property type="match status" value="1"/>
</dbReference>
<reference evidence="18 19" key="1">
    <citation type="journal article" date="2018" name="Mol. Biol. Evol.">
        <title>Broad Genomic Sampling Reveals a Smut Pathogenic Ancestry of the Fungal Clade Ustilaginomycotina.</title>
        <authorList>
            <person name="Kijpornyongpan T."/>
            <person name="Mondo S.J."/>
            <person name="Barry K."/>
            <person name="Sandor L."/>
            <person name="Lee J."/>
            <person name="Lipzen A."/>
            <person name="Pangilinan J."/>
            <person name="LaButti K."/>
            <person name="Hainaut M."/>
            <person name="Henrissat B."/>
            <person name="Grigoriev I.V."/>
            <person name="Spatafora J.W."/>
            <person name="Aime M.C."/>
        </authorList>
    </citation>
    <scope>NUCLEOTIDE SEQUENCE [LARGE SCALE GENOMIC DNA]</scope>
    <source>
        <strain evidence="18 19">MCA 3882</strain>
    </source>
</reference>
<evidence type="ECO:0000256" key="12">
    <source>
        <dbReference type="PIRSR" id="PIRSR000127-1"/>
    </source>
</evidence>